<dbReference type="Gene3D" id="1.20.1440.40">
    <property type="entry name" value="YqcC-like"/>
    <property type="match status" value="1"/>
</dbReference>
<evidence type="ECO:0000313" key="3">
    <source>
        <dbReference type="Proteomes" id="UP001209713"/>
    </source>
</evidence>
<dbReference type="InterPro" id="IPR023376">
    <property type="entry name" value="YqcC-like_dom"/>
</dbReference>
<dbReference type="Proteomes" id="UP001209713">
    <property type="component" value="Unassembled WGS sequence"/>
</dbReference>
<accession>A0ABT2YR85</accession>
<dbReference type="InterPro" id="IPR036814">
    <property type="entry name" value="YqcC-like_sf"/>
</dbReference>
<proteinExistence type="predicted"/>
<protein>
    <submittedName>
        <fullName evidence="2">YqcC family protein</fullName>
    </submittedName>
</protein>
<dbReference type="PANTHER" id="PTHR39586:SF1">
    <property type="entry name" value="CYTOPLASMIC PROTEIN"/>
    <property type="match status" value="1"/>
</dbReference>
<dbReference type="PANTHER" id="PTHR39586">
    <property type="entry name" value="CYTOPLASMIC PROTEIN-RELATED"/>
    <property type="match status" value="1"/>
</dbReference>
<dbReference type="InterPro" id="IPR007384">
    <property type="entry name" value="UCP006257"/>
</dbReference>
<dbReference type="Pfam" id="PF04287">
    <property type="entry name" value="DUF446"/>
    <property type="match status" value="1"/>
</dbReference>
<dbReference type="SUPFAM" id="SSF158452">
    <property type="entry name" value="YqcC-like"/>
    <property type="match status" value="1"/>
</dbReference>
<sequence length="112" mass="13103">MNKVFTPHHTLADLLMDLQLAMQECEIWHCEQPSIDAMQSVEPFCIDTMSFEQWLRFVMIERFKVLIEQGMTLPNRCNIAPMAEDAFKDKPSHKVRKLAECLIKIDLHLSEL</sequence>
<organism evidence="2 3">
    <name type="scientific">Marinomonas sargassi</name>
    <dbReference type="NCBI Taxonomy" id="2984494"/>
    <lineage>
        <taxon>Bacteria</taxon>
        <taxon>Pseudomonadati</taxon>
        <taxon>Pseudomonadota</taxon>
        <taxon>Gammaproteobacteria</taxon>
        <taxon>Oceanospirillales</taxon>
        <taxon>Oceanospirillaceae</taxon>
        <taxon>Marinomonas</taxon>
    </lineage>
</organism>
<evidence type="ECO:0000259" key="1">
    <source>
        <dbReference type="Pfam" id="PF04287"/>
    </source>
</evidence>
<dbReference type="EMBL" id="JAOVZB010000002">
    <property type="protein sequence ID" value="MCV2402164.1"/>
    <property type="molecule type" value="Genomic_DNA"/>
</dbReference>
<feature type="domain" description="YqcC-like" evidence="1">
    <location>
        <begin position="11"/>
        <end position="106"/>
    </location>
</feature>
<name>A0ABT2YR85_9GAMM</name>
<evidence type="ECO:0000313" key="2">
    <source>
        <dbReference type="EMBL" id="MCV2402164.1"/>
    </source>
</evidence>
<reference evidence="2 3" key="1">
    <citation type="submission" date="2022-10" db="EMBL/GenBank/DDBJ databases">
        <title>Marinomonas transparenta sp. nov. and Marinomonas sargassi sp. nov., isolated from marine alga (Sargassum natans (L.) Gaillon).</title>
        <authorList>
            <person name="Wang Y."/>
        </authorList>
    </citation>
    <scope>NUCLEOTIDE SEQUENCE [LARGE SCALE GENOMIC DNA]</scope>
    <source>
        <strain evidence="2 3">C2222</strain>
    </source>
</reference>
<comment type="caution">
    <text evidence="2">The sequence shown here is derived from an EMBL/GenBank/DDBJ whole genome shotgun (WGS) entry which is preliminary data.</text>
</comment>
<gene>
    <name evidence="2" type="ORF">OFY17_04600</name>
</gene>
<keyword evidence="3" id="KW-1185">Reference proteome</keyword>
<dbReference type="RefSeq" id="WP_263529548.1">
    <property type="nucleotide sequence ID" value="NZ_JAOVZB010000002.1"/>
</dbReference>